<dbReference type="InterPro" id="IPR046348">
    <property type="entry name" value="SIS_dom_sf"/>
</dbReference>
<dbReference type="PANTHER" id="PTHR42745:SF1">
    <property type="entry name" value="ARABINOSE 5-PHOSPHATE ISOMERASE KDSD"/>
    <property type="match status" value="1"/>
</dbReference>
<dbReference type="OrthoDB" id="9762536at2"/>
<evidence type="ECO:0000259" key="9">
    <source>
        <dbReference type="PROSITE" id="PS51464"/>
    </source>
</evidence>
<keyword evidence="5" id="KW-0862">Zinc</keyword>
<feature type="binding site" evidence="5">
    <location>
        <position position="79"/>
    </location>
    <ligand>
        <name>Zn(2+)</name>
        <dbReference type="ChEBI" id="CHEBI:29105"/>
    </ligand>
</feature>
<dbReference type="PANTHER" id="PTHR42745">
    <property type="match status" value="1"/>
</dbReference>
<keyword evidence="3 7" id="KW-0129">CBS domain</keyword>
<comment type="caution">
    <text evidence="10">The sequence shown here is derived from an EMBL/GenBank/DDBJ whole genome shotgun (WGS) entry which is preliminary data.</text>
</comment>
<evidence type="ECO:0000256" key="4">
    <source>
        <dbReference type="PIRNR" id="PIRNR004692"/>
    </source>
</evidence>
<dbReference type="RefSeq" id="WP_099019561.1">
    <property type="nucleotide sequence ID" value="NZ_NIHB01000003.1"/>
</dbReference>
<dbReference type="InterPro" id="IPR001347">
    <property type="entry name" value="SIS_dom"/>
</dbReference>
<dbReference type="GO" id="GO:0046872">
    <property type="term" value="F:metal ion binding"/>
    <property type="evidence" value="ECO:0007669"/>
    <property type="project" value="UniProtKB-KW"/>
</dbReference>
<dbReference type="FunFam" id="3.40.50.10490:FF:000011">
    <property type="entry name" value="Arabinose 5-phosphate isomerase"/>
    <property type="match status" value="1"/>
</dbReference>
<dbReference type="GO" id="GO:0019146">
    <property type="term" value="F:arabinose-5-phosphate isomerase activity"/>
    <property type="evidence" value="ECO:0007669"/>
    <property type="project" value="UniProtKB-EC"/>
</dbReference>
<keyword evidence="4 10" id="KW-0413">Isomerase</keyword>
<evidence type="ECO:0000256" key="6">
    <source>
        <dbReference type="PIRSR" id="PIRSR004692-3"/>
    </source>
</evidence>
<dbReference type="GO" id="GO:0097367">
    <property type="term" value="F:carbohydrate derivative binding"/>
    <property type="evidence" value="ECO:0007669"/>
    <property type="project" value="InterPro"/>
</dbReference>
<evidence type="ECO:0000256" key="7">
    <source>
        <dbReference type="PROSITE-ProRule" id="PRU00703"/>
    </source>
</evidence>
<dbReference type="NCBIfam" id="TIGR00393">
    <property type="entry name" value="kpsF"/>
    <property type="match status" value="1"/>
</dbReference>
<organism evidence="10 11">
    <name type="scientific">Marinicella litoralis</name>
    <dbReference type="NCBI Taxonomy" id="644220"/>
    <lineage>
        <taxon>Bacteria</taxon>
        <taxon>Pseudomonadati</taxon>
        <taxon>Pseudomonadota</taxon>
        <taxon>Gammaproteobacteria</taxon>
        <taxon>Lysobacterales</taxon>
        <taxon>Marinicellaceae</taxon>
        <taxon>Marinicella</taxon>
    </lineage>
</organism>
<comment type="catalytic activity">
    <reaction evidence="4">
        <text>D-arabinose 5-phosphate = D-ribulose 5-phosphate</text>
        <dbReference type="Rhea" id="RHEA:23104"/>
        <dbReference type="ChEBI" id="CHEBI:57693"/>
        <dbReference type="ChEBI" id="CHEBI:58121"/>
        <dbReference type="EC" id="5.3.1.13"/>
    </reaction>
</comment>
<feature type="site" description="Catalytically relevant" evidence="6">
    <location>
        <position position="108"/>
    </location>
</feature>
<protein>
    <recommendedName>
        <fullName evidence="4">Arabinose 5-phosphate isomerase</fullName>
        <shortName evidence="4">API</shortName>
        <ecNumber evidence="4">5.3.1.13</ecNumber>
    </recommendedName>
</protein>
<comment type="similarity">
    <text evidence="1 4">Belongs to the SIS family. GutQ/KpsF subfamily.</text>
</comment>
<gene>
    <name evidence="10" type="ORF">C8D91_2362</name>
</gene>
<feature type="site" description="Catalytically relevant" evidence="6">
    <location>
        <position position="190"/>
    </location>
</feature>
<dbReference type="InterPro" id="IPR000644">
    <property type="entry name" value="CBS_dom"/>
</dbReference>
<keyword evidence="5" id="KW-0479">Metal-binding</keyword>
<dbReference type="EC" id="5.3.1.13" evidence="4"/>
<accession>A0A4R6XGD1</accession>
<evidence type="ECO:0000313" key="11">
    <source>
        <dbReference type="Proteomes" id="UP000295724"/>
    </source>
</evidence>
<feature type="domain" description="CBS" evidence="8">
    <location>
        <begin position="207"/>
        <end position="265"/>
    </location>
</feature>
<dbReference type="GO" id="GO:0005975">
    <property type="term" value="P:carbohydrate metabolic process"/>
    <property type="evidence" value="ECO:0007669"/>
    <property type="project" value="InterPro"/>
</dbReference>
<evidence type="ECO:0000256" key="1">
    <source>
        <dbReference type="ARBA" id="ARBA00008165"/>
    </source>
</evidence>
<evidence type="ECO:0000256" key="5">
    <source>
        <dbReference type="PIRSR" id="PIRSR004692-2"/>
    </source>
</evidence>
<feature type="site" description="Catalytically relevant" evidence="6">
    <location>
        <position position="56"/>
    </location>
</feature>
<feature type="site" description="Catalytically relevant" evidence="6">
    <location>
        <position position="149"/>
    </location>
</feature>
<dbReference type="GO" id="GO:1901135">
    <property type="term" value="P:carbohydrate derivative metabolic process"/>
    <property type="evidence" value="ECO:0007669"/>
    <property type="project" value="InterPro"/>
</dbReference>
<dbReference type="PIRSF" id="PIRSF004692">
    <property type="entry name" value="KdsD_KpsF"/>
    <property type="match status" value="1"/>
</dbReference>
<feature type="domain" description="CBS" evidence="8">
    <location>
        <begin position="274"/>
        <end position="326"/>
    </location>
</feature>
<dbReference type="CDD" id="cd04604">
    <property type="entry name" value="CBS_pair_SIS_assoc"/>
    <property type="match status" value="1"/>
</dbReference>
<dbReference type="Gene3D" id="3.40.50.10490">
    <property type="entry name" value="Glucose-6-phosphate isomerase like protein, domain 1"/>
    <property type="match status" value="1"/>
</dbReference>
<sequence>MKKFSSSDIVRLSHQVFDVELNGLKQLKQRVGDEFVAAIELIMACKGHVVVIGMGKSGHIGNKISATLASTGTPAFFVHPGEASHGDLGMITSGDLILAISNSGETEEVLTILPLIKRMGAKLISMTGKPNSNLAKNSNVHLDISVTEEACPLGLAPTASTTATLVMGDALAVTLLEMRGFTKEDFAMSHPAGSLGKKLLLGIEDVMRTGEDIPRVPLNADFAMALLEMNQKGLGMTAVVHNNGQVAGVFTDGDLRRTLDDLADLKEKTMVDLATPNPVLIHYKKMAVEAAQIMEAYKIHSLLVVNDDEILVGALNIHDLLRAGVV</sequence>
<dbReference type="SUPFAM" id="SSF53697">
    <property type="entry name" value="SIS domain"/>
    <property type="match status" value="1"/>
</dbReference>
<dbReference type="InterPro" id="IPR004800">
    <property type="entry name" value="KdsD/KpsF-type"/>
</dbReference>
<name>A0A4R6XGD1_9GAMM</name>
<dbReference type="InterPro" id="IPR046342">
    <property type="entry name" value="CBS_dom_sf"/>
</dbReference>
<dbReference type="Proteomes" id="UP000295724">
    <property type="component" value="Unassembled WGS sequence"/>
</dbReference>
<proteinExistence type="inferred from homology"/>
<reference evidence="10 11" key="1">
    <citation type="submission" date="2019-03" db="EMBL/GenBank/DDBJ databases">
        <title>Genomic Encyclopedia of Type Strains, Phase IV (KMG-IV): sequencing the most valuable type-strain genomes for metagenomic binning, comparative biology and taxonomic classification.</title>
        <authorList>
            <person name="Goeker M."/>
        </authorList>
    </citation>
    <scope>NUCLEOTIDE SEQUENCE [LARGE SCALE GENOMIC DNA]</scope>
    <source>
        <strain evidence="10 11">DSM 25488</strain>
    </source>
</reference>
<dbReference type="PROSITE" id="PS51464">
    <property type="entry name" value="SIS"/>
    <property type="match status" value="1"/>
</dbReference>
<feature type="domain" description="SIS" evidence="9">
    <location>
        <begin position="38"/>
        <end position="181"/>
    </location>
</feature>
<dbReference type="Pfam" id="PF00571">
    <property type="entry name" value="CBS"/>
    <property type="match status" value="2"/>
</dbReference>
<evidence type="ECO:0000256" key="2">
    <source>
        <dbReference type="ARBA" id="ARBA00022737"/>
    </source>
</evidence>
<dbReference type="AlphaFoldDB" id="A0A4R6XGD1"/>
<dbReference type="Pfam" id="PF01380">
    <property type="entry name" value="SIS"/>
    <property type="match status" value="1"/>
</dbReference>
<evidence type="ECO:0000256" key="3">
    <source>
        <dbReference type="ARBA" id="ARBA00023122"/>
    </source>
</evidence>
<dbReference type="SMART" id="SM00116">
    <property type="entry name" value="CBS"/>
    <property type="match status" value="2"/>
</dbReference>
<dbReference type="CDD" id="cd05014">
    <property type="entry name" value="SIS_Kpsf"/>
    <property type="match status" value="1"/>
</dbReference>
<dbReference type="Gene3D" id="3.10.580.10">
    <property type="entry name" value="CBS-domain"/>
    <property type="match status" value="1"/>
</dbReference>
<keyword evidence="11" id="KW-1185">Reference proteome</keyword>
<dbReference type="EMBL" id="SNZB01000005">
    <property type="protein sequence ID" value="TDR18442.1"/>
    <property type="molecule type" value="Genomic_DNA"/>
</dbReference>
<keyword evidence="2" id="KW-0677">Repeat</keyword>
<evidence type="ECO:0000259" key="8">
    <source>
        <dbReference type="PROSITE" id="PS51371"/>
    </source>
</evidence>
<dbReference type="InterPro" id="IPR050986">
    <property type="entry name" value="GutQ/KpsF_isomerases"/>
</dbReference>
<dbReference type="PROSITE" id="PS51371">
    <property type="entry name" value="CBS"/>
    <property type="match status" value="2"/>
</dbReference>
<evidence type="ECO:0000313" key="10">
    <source>
        <dbReference type="EMBL" id="TDR18442.1"/>
    </source>
</evidence>
<dbReference type="InterPro" id="IPR035474">
    <property type="entry name" value="SIS_Kpsf"/>
</dbReference>